<dbReference type="AlphaFoldDB" id="A0A6C0BDL4"/>
<proteinExistence type="predicted"/>
<organism evidence="1">
    <name type="scientific">viral metagenome</name>
    <dbReference type="NCBI Taxonomy" id="1070528"/>
    <lineage>
        <taxon>unclassified sequences</taxon>
        <taxon>metagenomes</taxon>
        <taxon>organismal metagenomes</taxon>
    </lineage>
</organism>
<accession>A0A6C0BDL4</accession>
<sequence length="181" mass="20842">MSGHTIEQLQTFRSNILPSFNTTRGNIETKIEEVSRNFEYDKDLIYGLVNPNFDDIILNFGNIPNIEFIIRVYGRCIVNKYENGVPIDPITLTSIDYNDIVVLENTGYSRESIRNMISINMKNPMNNLKVHGKEIGRLEYESSLYGNEYINVLHNVNYEDRINGEDLSPVPGVTKKLFEDD</sequence>
<evidence type="ECO:0000313" key="1">
    <source>
        <dbReference type="EMBL" id="QHS90082.1"/>
    </source>
</evidence>
<protein>
    <submittedName>
        <fullName evidence="1">Uncharacterized protein</fullName>
    </submittedName>
</protein>
<dbReference type="EMBL" id="MN739125">
    <property type="protein sequence ID" value="QHS90082.1"/>
    <property type="molecule type" value="Genomic_DNA"/>
</dbReference>
<name>A0A6C0BDL4_9ZZZZ</name>
<reference evidence="1" key="1">
    <citation type="journal article" date="2020" name="Nature">
        <title>Giant virus diversity and host interactions through global metagenomics.</title>
        <authorList>
            <person name="Schulz F."/>
            <person name="Roux S."/>
            <person name="Paez-Espino D."/>
            <person name="Jungbluth S."/>
            <person name="Walsh D.A."/>
            <person name="Denef V.J."/>
            <person name="McMahon K.D."/>
            <person name="Konstantinidis K.T."/>
            <person name="Eloe-Fadrosh E.A."/>
            <person name="Kyrpides N.C."/>
            <person name="Woyke T."/>
        </authorList>
    </citation>
    <scope>NUCLEOTIDE SEQUENCE</scope>
    <source>
        <strain evidence="1">GVMAG-M-3300010160-4</strain>
    </source>
</reference>